<dbReference type="Gene3D" id="1.10.10.10">
    <property type="entry name" value="Winged helix-like DNA-binding domain superfamily/Winged helix DNA-binding domain"/>
    <property type="match status" value="1"/>
</dbReference>
<evidence type="ECO:0000313" key="1">
    <source>
        <dbReference type="EMBL" id="WWM69695.1"/>
    </source>
</evidence>
<sequence>MRLTHLADYAVVILTAAAARSGDERLSASELAAETGLPLPTTQKVLGKLGSAGLLSATRGIGGGFSFSRAPKTITLADIIEAVEGPIAMTQCSGSDEVSDCALDSHCKVKPHMSIVSRTVRDALSGVTLEHLASERRMEDA</sequence>
<dbReference type="NCBIfam" id="TIGR00738">
    <property type="entry name" value="rrf2_super"/>
    <property type="match status" value="1"/>
</dbReference>
<dbReference type="NCBIfam" id="TIGR02944">
    <property type="entry name" value="suf_reg_Xantho"/>
    <property type="match status" value="1"/>
</dbReference>
<protein>
    <submittedName>
        <fullName evidence="1">SUF system Fe-S cluster assembly regulator</fullName>
    </submittedName>
</protein>
<dbReference type="InterPro" id="IPR000944">
    <property type="entry name" value="Tscrpt_reg_Rrf2"/>
</dbReference>
<dbReference type="PROSITE" id="PS01332">
    <property type="entry name" value="HTH_RRF2_1"/>
    <property type="match status" value="1"/>
</dbReference>
<evidence type="ECO:0000313" key="2">
    <source>
        <dbReference type="Proteomes" id="UP001382935"/>
    </source>
</evidence>
<keyword evidence="2" id="KW-1185">Reference proteome</keyword>
<dbReference type="Proteomes" id="UP001382935">
    <property type="component" value="Chromosome"/>
</dbReference>
<dbReference type="Pfam" id="PF02082">
    <property type="entry name" value="Rrf2"/>
    <property type="match status" value="1"/>
</dbReference>
<dbReference type="InterPro" id="IPR036390">
    <property type="entry name" value="WH_DNA-bd_sf"/>
</dbReference>
<name>A0ABZ2FYJ0_9SPHN</name>
<proteinExistence type="predicted"/>
<organism evidence="1 2">
    <name type="scientific">Sphingomonas kaistensis</name>
    <dbReference type="NCBI Taxonomy" id="298708"/>
    <lineage>
        <taxon>Bacteria</taxon>
        <taxon>Pseudomonadati</taxon>
        <taxon>Pseudomonadota</taxon>
        <taxon>Alphaproteobacteria</taxon>
        <taxon>Sphingomonadales</taxon>
        <taxon>Sphingomonadaceae</taxon>
        <taxon>Sphingomonas</taxon>
    </lineage>
</organism>
<dbReference type="InterPro" id="IPR030489">
    <property type="entry name" value="TR_Rrf2-type_CS"/>
</dbReference>
<dbReference type="PROSITE" id="PS51197">
    <property type="entry name" value="HTH_RRF2_2"/>
    <property type="match status" value="1"/>
</dbReference>
<dbReference type="PANTHER" id="PTHR33221:SF2">
    <property type="entry name" value="TRANSCRIPTIONAL REGULATOR"/>
    <property type="match status" value="1"/>
</dbReference>
<dbReference type="PANTHER" id="PTHR33221">
    <property type="entry name" value="WINGED HELIX-TURN-HELIX TRANSCRIPTIONAL REGULATOR, RRF2 FAMILY"/>
    <property type="match status" value="1"/>
</dbReference>
<dbReference type="EMBL" id="CP145607">
    <property type="protein sequence ID" value="WWM69695.1"/>
    <property type="molecule type" value="Genomic_DNA"/>
</dbReference>
<accession>A0ABZ2FYJ0</accession>
<dbReference type="InterPro" id="IPR036388">
    <property type="entry name" value="WH-like_DNA-bd_sf"/>
</dbReference>
<reference evidence="1 2" key="1">
    <citation type="submission" date="2024-02" db="EMBL/GenBank/DDBJ databases">
        <title>Full genome sequence of Sphingomonas kaistensis.</title>
        <authorList>
            <person name="Poletto B.L."/>
            <person name="Silva G."/>
            <person name="Galante D."/>
            <person name="Campos K.R."/>
            <person name="Santos M.B.N."/>
            <person name="Sacchi C.T."/>
        </authorList>
    </citation>
    <scope>NUCLEOTIDE SEQUENCE [LARGE SCALE GENOMIC DNA]</scope>
    <source>
        <strain evidence="1 2">MA4R</strain>
    </source>
</reference>
<dbReference type="SUPFAM" id="SSF46785">
    <property type="entry name" value="Winged helix' DNA-binding domain"/>
    <property type="match status" value="1"/>
</dbReference>
<gene>
    <name evidence="1" type="ORF">V6R86_03040</name>
</gene>
<dbReference type="InterPro" id="IPR014290">
    <property type="entry name" value="SUF_FeS_clus_asmbl_reg"/>
</dbReference>
<dbReference type="RefSeq" id="WP_338501998.1">
    <property type="nucleotide sequence ID" value="NZ_CP145607.1"/>
</dbReference>